<reference evidence="2 3" key="1">
    <citation type="submission" date="2019-07" db="EMBL/GenBank/DDBJ databases">
        <title>Whole genome shotgun sequence of Segetibacter aerophilus NBRC 106135.</title>
        <authorList>
            <person name="Hosoyama A."/>
            <person name="Uohara A."/>
            <person name="Ohji S."/>
            <person name="Ichikawa N."/>
        </authorList>
    </citation>
    <scope>NUCLEOTIDE SEQUENCE [LARGE SCALE GENOMIC DNA]</scope>
    <source>
        <strain evidence="2 3">NBRC 106135</strain>
    </source>
</reference>
<protein>
    <submittedName>
        <fullName evidence="2">Uncharacterized protein</fullName>
    </submittedName>
</protein>
<feature type="compositionally biased region" description="Basic and acidic residues" evidence="1">
    <location>
        <begin position="30"/>
        <end position="54"/>
    </location>
</feature>
<dbReference type="EMBL" id="BJYT01000014">
    <property type="protein sequence ID" value="GEO10958.1"/>
    <property type="molecule type" value="Genomic_DNA"/>
</dbReference>
<feature type="region of interest" description="Disordered" evidence="1">
    <location>
        <begin position="1"/>
        <end position="54"/>
    </location>
</feature>
<sequence>MEKDQNQTKESPQKEENQKPLPVHNPFDPNDTRKITQEDIDNEERFKEAMTERD</sequence>
<evidence type="ECO:0000313" key="2">
    <source>
        <dbReference type="EMBL" id="GEO10958.1"/>
    </source>
</evidence>
<comment type="caution">
    <text evidence="2">The sequence shown here is derived from an EMBL/GenBank/DDBJ whole genome shotgun (WGS) entry which is preliminary data.</text>
</comment>
<evidence type="ECO:0000256" key="1">
    <source>
        <dbReference type="SAM" id="MobiDB-lite"/>
    </source>
</evidence>
<gene>
    <name evidence="2" type="ORF">SAE01_34540</name>
</gene>
<dbReference type="AlphaFoldDB" id="A0A512BG62"/>
<dbReference type="Proteomes" id="UP000321513">
    <property type="component" value="Unassembled WGS sequence"/>
</dbReference>
<feature type="compositionally biased region" description="Basic and acidic residues" evidence="1">
    <location>
        <begin position="1"/>
        <end position="18"/>
    </location>
</feature>
<organism evidence="2 3">
    <name type="scientific">Segetibacter aerophilus</name>
    <dbReference type="NCBI Taxonomy" id="670293"/>
    <lineage>
        <taxon>Bacteria</taxon>
        <taxon>Pseudomonadati</taxon>
        <taxon>Bacteroidota</taxon>
        <taxon>Chitinophagia</taxon>
        <taxon>Chitinophagales</taxon>
        <taxon>Chitinophagaceae</taxon>
        <taxon>Segetibacter</taxon>
    </lineage>
</organism>
<proteinExistence type="predicted"/>
<name>A0A512BG62_9BACT</name>
<keyword evidence="3" id="KW-1185">Reference proteome</keyword>
<dbReference type="RefSeq" id="WP_170234191.1">
    <property type="nucleotide sequence ID" value="NZ_BJYT01000014.1"/>
</dbReference>
<evidence type="ECO:0000313" key="3">
    <source>
        <dbReference type="Proteomes" id="UP000321513"/>
    </source>
</evidence>
<accession>A0A512BG62</accession>